<reference evidence="2 3" key="1">
    <citation type="submission" date="2019-01" db="EMBL/GenBank/DDBJ databases">
        <authorList>
            <person name="Li J."/>
        </authorList>
    </citation>
    <scope>NUCLEOTIDE SEQUENCE [LARGE SCALE GENOMIC DNA]</scope>
    <source>
        <strain evidence="2 3">CGMCC 4.7180</strain>
    </source>
</reference>
<dbReference type="SUPFAM" id="SSF51445">
    <property type="entry name" value="(Trans)glycosidases"/>
    <property type="match status" value="1"/>
</dbReference>
<proteinExistence type="predicted"/>
<dbReference type="Pfam" id="PF00128">
    <property type="entry name" value="Alpha-amylase"/>
    <property type="match status" value="2"/>
</dbReference>
<feature type="domain" description="Glycosyl hydrolase family 13 catalytic" evidence="1">
    <location>
        <begin position="22"/>
        <end position="417"/>
    </location>
</feature>
<dbReference type="SMART" id="SM00642">
    <property type="entry name" value="Aamy"/>
    <property type="match status" value="1"/>
</dbReference>
<name>A0A4Q2JGV9_9MICO</name>
<dbReference type="PANTHER" id="PTHR10357:SF219">
    <property type="entry name" value="MALTOSE ALPHA-D-GLUCOSYLTRANSFERASE"/>
    <property type="match status" value="1"/>
</dbReference>
<protein>
    <submittedName>
        <fullName evidence="2">Trehalose synthase</fullName>
    </submittedName>
</protein>
<dbReference type="Gene3D" id="2.60.40.1180">
    <property type="entry name" value="Golgi alpha-mannosidase II"/>
    <property type="match status" value="1"/>
</dbReference>
<evidence type="ECO:0000313" key="2">
    <source>
        <dbReference type="EMBL" id="RXZ47161.1"/>
    </source>
</evidence>
<keyword evidence="3" id="KW-1185">Reference proteome</keyword>
<dbReference type="InterPro" id="IPR013780">
    <property type="entry name" value="Glyco_hydro_b"/>
</dbReference>
<dbReference type="PANTHER" id="PTHR10357">
    <property type="entry name" value="ALPHA-AMYLASE FAMILY MEMBER"/>
    <property type="match status" value="1"/>
</dbReference>
<dbReference type="Gene3D" id="3.90.400.10">
    <property type="entry name" value="Oligo-1,6-glucosidase, Domain 2"/>
    <property type="match status" value="1"/>
</dbReference>
<dbReference type="RefSeq" id="WP_129234601.1">
    <property type="nucleotide sequence ID" value="NZ_SDPL01000151.1"/>
</dbReference>
<dbReference type="Pfam" id="PF22157">
    <property type="entry name" value="SupH-like_C"/>
    <property type="match status" value="1"/>
</dbReference>
<dbReference type="OrthoDB" id="9043248at2"/>
<dbReference type="Proteomes" id="UP000292881">
    <property type="component" value="Unassembled WGS sequence"/>
</dbReference>
<dbReference type="GO" id="GO:0005975">
    <property type="term" value="P:carbohydrate metabolic process"/>
    <property type="evidence" value="ECO:0007669"/>
    <property type="project" value="InterPro"/>
</dbReference>
<dbReference type="InterPro" id="IPR045857">
    <property type="entry name" value="O16G_dom_2"/>
</dbReference>
<comment type="caution">
    <text evidence="2">The sequence shown here is derived from an EMBL/GenBank/DDBJ whole genome shotgun (WGS) entry which is preliminary data.</text>
</comment>
<dbReference type="InterPro" id="IPR017853">
    <property type="entry name" value="GH"/>
</dbReference>
<evidence type="ECO:0000313" key="3">
    <source>
        <dbReference type="Proteomes" id="UP000292881"/>
    </source>
</evidence>
<accession>A0A4Q2JGV9</accession>
<dbReference type="InterPro" id="IPR006047">
    <property type="entry name" value="GH13_cat_dom"/>
</dbReference>
<gene>
    <name evidence="2" type="ORF">ESO86_09060</name>
</gene>
<dbReference type="EMBL" id="SDPL01000151">
    <property type="protein sequence ID" value="RXZ47161.1"/>
    <property type="molecule type" value="Genomic_DNA"/>
</dbReference>
<evidence type="ECO:0000259" key="1">
    <source>
        <dbReference type="SMART" id="SM00642"/>
    </source>
</evidence>
<organism evidence="2 3">
    <name type="scientific">Agromyces binzhouensis</name>
    <dbReference type="NCBI Taxonomy" id="1817495"/>
    <lineage>
        <taxon>Bacteria</taxon>
        <taxon>Bacillati</taxon>
        <taxon>Actinomycetota</taxon>
        <taxon>Actinomycetes</taxon>
        <taxon>Micrococcales</taxon>
        <taxon>Microbacteriaceae</taxon>
        <taxon>Agromyces</taxon>
    </lineage>
</organism>
<dbReference type="CDD" id="cd11334">
    <property type="entry name" value="AmyAc_TreS"/>
    <property type="match status" value="1"/>
</dbReference>
<dbReference type="Gene3D" id="3.20.20.80">
    <property type="entry name" value="Glycosidases"/>
    <property type="match status" value="1"/>
</dbReference>
<dbReference type="AlphaFoldDB" id="A0A4Q2JGV9"/>
<dbReference type="InterPro" id="IPR054049">
    <property type="entry name" value="SupH-like_C"/>
</dbReference>
<sequence>MRATDRGDLWWKTAVVYCLDVETYMDWNDDGTGDFEGLANRLDHLAELGVTCIWLMPFQPSPDQDDGYDITDFLGVDPRLGSLGDVVAFTRAARDRGIRVIMDLVMNHTSDRHPWFASAKRGRNAPYRDFYVWRDEIPPNPAESVFPGEEEGVWEWHEGTGQYYLHSFYRHQPDLNIANPEVRDEIAKTVGFWLELGFSGFRVDAVPFLIEPPDGVDIGDPHELMRDLRRYLQRRASDSILLGEVNLPYDEQIAYFGADGDPAELTLQFDFEAMQRLYLSLARQDATPLRDTLARRPQLEPEKQWANFVRNHDELTLDKLSDAEREEVFDAFAPEDWMRVYGRGIVRRLPTMLEGDPRRIRMAYSLLFSLPGTPVLFYGEEIGMGENGEQEKRQAVRTPMQWTGGRNGGFSRAAPGRLAASPPSDGYAPEHVSVQAQMHDPDSLLAVIRGFVTRYRSSPEIGWGRFELLDVGEPAVLAHRITEDHLRFVALHNFAPHPVRVTLELGDLPEDAVLSDLFAVDADPIDDRGRVDVELDAYGYRWFRVLAPGDRRLT</sequence>